<feature type="domain" description="ATP-grasp" evidence="5">
    <location>
        <begin position="114"/>
        <end position="313"/>
    </location>
</feature>
<comment type="caution">
    <text evidence="6">The sequence shown here is derived from an EMBL/GenBank/DDBJ whole genome shotgun (WGS) entry which is preliminary data.</text>
</comment>
<dbReference type="Proteomes" id="UP001501442">
    <property type="component" value="Unassembled WGS sequence"/>
</dbReference>
<dbReference type="Pfam" id="PF18603">
    <property type="entry name" value="LAL_C2"/>
    <property type="match status" value="1"/>
</dbReference>
<dbReference type="Gene3D" id="3.30.470.20">
    <property type="entry name" value="ATP-grasp fold, B domain"/>
    <property type="match status" value="1"/>
</dbReference>
<keyword evidence="7" id="KW-1185">Reference proteome</keyword>
<keyword evidence="1" id="KW-0436">Ligase</keyword>
<dbReference type="Pfam" id="PF13535">
    <property type="entry name" value="ATP-grasp_4"/>
    <property type="match status" value="1"/>
</dbReference>
<dbReference type="Gene3D" id="3.40.50.20">
    <property type="match status" value="1"/>
</dbReference>
<protein>
    <submittedName>
        <fullName evidence="6">ATP-grasp domain-containing protein</fullName>
    </submittedName>
</protein>
<dbReference type="EMBL" id="BAABHK010000014">
    <property type="protein sequence ID" value="GAA4634712.1"/>
    <property type="molecule type" value="Genomic_DNA"/>
</dbReference>
<keyword evidence="3 4" id="KW-0067">ATP-binding</keyword>
<gene>
    <name evidence="6" type="ORF">GCM10023196_077300</name>
</gene>
<dbReference type="PROSITE" id="PS50975">
    <property type="entry name" value="ATP_GRASP"/>
    <property type="match status" value="1"/>
</dbReference>
<dbReference type="SMART" id="SM01209">
    <property type="entry name" value="GARS_A"/>
    <property type="match status" value="1"/>
</dbReference>
<dbReference type="InterPro" id="IPR011761">
    <property type="entry name" value="ATP-grasp"/>
</dbReference>
<evidence type="ECO:0000259" key="5">
    <source>
        <dbReference type="PROSITE" id="PS50975"/>
    </source>
</evidence>
<dbReference type="SUPFAM" id="SSF56059">
    <property type="entry name" value="Glutathione synthetase ATP-binding domain-like"/>
    <property type="match status" value="1"/>
</dbReference>
<evidence type="ECO:0000313" key="6">
    <source>
        <dbReference type="EMBL" id="GAA4634712.1"/>
    </source>
</evidence>
<dbReference type="InterPro" id="IPR040570">
    <property type="entry name" value="LAL_C2"/>
</dbReference>
<sequence length="409" mass="43879">MHIMIVAPASSGQLYPQAARRLGMRTTVITTGRDVYALPENVRALIDDIRLVSTLSLPEVRATARRVHRERPVQAVVAGDEFAVPVTAAIAAELGVDGLDPADAQVVRDKSAMRARLHSAGVRAPAFVVASSEEEAADAGEKVGYPCVIKPSGMVGTIGVRRADGRRDLIDGYRRIASETLPLAEQLPDSTVVVEQYLRGQEFSAEGYVRHGQATILAITEKRLGPEPYFQQQGHIVRPATEVPGHEAVADYMDQVTKTLGLRTGAFHAEYRVTDDGPTLIEIGARMAGDHIAEMVETVTGLSLAEASLAASAGVPCPAPATPAAAVAGIHFVTEPSLAGRRYTELRGWDEALRIRGVRGAEISIPAGQPIPDRQDLRSRIGHLMFTADGYTDAVRLRQALLERISVVV</sequence>
<proteinExistence type="predicted"/>
<dbReference type="PANTHER" id="PTHR43585">
    <property type="entry name" value="FUMIPYRROLE BIOSYNTHESIS PROTEIN C"/>
    <property type="match status" value="1"/>
</dbReference>
<keyword evidence="2 4" id="KW-0547">Nucleotide-binding</keyword>
<organism evidence="6 7">
    <name type="scientific">Actinoallomurus vinaceus</name>
    <dbReference type="NCBI Taxonomy" id="1080074"/>
    <lineage>
        <taxon>Bacteria</taxon>
        <taxon>Bacillati</taxon>
        <taxon>Actinomycetota</taxon>
        <taxon>Actinomycetes</taxon>
        <taxon>Streptosporangiales</taxon>
        <taxon>Thermomonosporaceae</taxon>
        <taxon>Actinoallomurus</taxon>
    </lineage>
</organism>
<accession>A0ABP8UM92</accession>
<evidence type="ECO:0000256" key="2">
    <source>
        <dbReference type="ARBA" id="ARBA00022741"/>
    </source>
</evidence>
<reference evidence="7" key="1">
    <citation type="journal article" date="2019" name="Int. J. Syst. Evol. Microbiol.">
        <title>The Global Catalogue of Microorganisms (GCM) 10K type strain sequencing project: providing services to taxonomists for standard genome sequencing and annotation.</title>
        <authorList>
            <consortium name="The Broad Institute Genomics Platform"/>
            <consortium name="The Broad Institute Genome Sequencing Center for Infectious Disease"/>
            <person name="Wu L."/>
            <person name="Ma J."/>
        </authorList>
    </citation>
    <scope>NUCLEOTIDE SEQUENCE [LARGE SCALE GENOMIC DNA]</scope>
    <source>
        <strain evidence="7">JCM 17939</strain>
    </source>
</reference>
<evidence type="ECO:0000256" key="3">
    <source>
        <dbReference type="ARBA" id="ARBA00022840"/>
    </source>
</evidence>
<dbReference type="InterPro" id="IPR052032">
    <property type="entry name" value="ATP-dep_AA_Ligase"/>
</dbReference>
<dbReference type="InterPro" id="IPR041472">
    <property type="entry name" value="BL00235/CARNS1_N"/>
</dbReference>
<evidence type="ECO:0000256" key="1">
    <source>
        <dbReference type="ARBA" id="ARBA00022598"/>
    </source>
</evidence>
<dbReference type="Pfam" id="PF18130">
    <property type="entry name" value="ATPgrasp_N"/>
    <property type="match status" value="1"/>
</dbReference>
<name>A0ABP8UM92_9ACTN</name>
<dbReference type="PANTHER" id="PTHR43585:SF2">
    <property type="entry name" value="ATP-GRASP ENZYME FSQD"/>
    <property type="match status" value="1"/>
</dbReference>
<evidence type="ECO:0000313" key="7">
    <source>
        <dbReference type="Proteomes" id="UP001501442"/>
    </source>
</evidence>
<evidence type="ECO:0000256" key="4">
    <source>
        <dbReference type="PROSITE-ProRule" id="PRU00409"/>
    </source>
</evidence>